<feature type="transmembrane region" description="Helical" evidence="1">
    <location>
        <begin position="532"/>
        <end position="565"/>
    </location>
</feature>
<sequence>MKPWRPGPRVLAWLAAALATVLLPHVLHLPPWVLLLSLGGVAWYGWAALGDHRLPPAWLRAILALGAAAAVYATQHTLFGRDAGVSLLVVMAGLKLLELRSRRDAMLVIFLAYFLIVTQFLFSQEIPMAAYLFAAVFMVTGALVALNREGRSGDPWEPARIAGRLLLQALPLMLVLFLLFPRVPGPLWSLPRDAHGGQTGLSDRMEPGSISRLSQSDAVAFRVAFEGAAPPPGERYWRGPVLWSYDGRAWTPGWISSRGASGDELQPLGGAVSYTLTLEPHNQPWLLALDVPAAAPERARLTADLRLQSRRPVTERLRYRATSYTEYRAGTRLLVLERAMALRLPESGDPRTRALARELRSASSNDPDLVRRALARFREQPFVYTLTPPLLGQDPVDGFLFETRRGFCEHYAGAFVFLMRAAGIPARVVTGYLGGEANTLSDYYIVRQSDAHAWAEVWLPEQGWVRVDPTAAVAPQRVERGLQAAVAEGEPLPVFRRTDQQWLRDLRLAWDTLNSRWNAYVLGYGPELQRDFLALLGLAGLGWLGLGLAGIAGAGILVLLISLWLLRRGDGVRDPVVRSYARFCARLARAGLARETGEAPRTFAGRVAQARPDLAEPVARITSLYESLRYGPRPTEAATHELKRLVRMFRVSG</sequence>
<dbReference type="AlphaFoldDB" id="A0A369CDS7"/>
<gene>
    <name evidence="3" type="ORF">DFQ59_102520</name>
</gene>
<dbReference type="InterPro" id="IPR025403">
    <property type="entry name" value="TgpA-like_C"/>
</dbReference>
<protein>
    <submittedName>
        <fullName evidence="3">Transglutaminase-like putative cysteine protease</fullName>
    </submittedName>
</protein>
<evidence type="ECO:0000313" key="3">
    <source>
        <dbReference type="EMBL" id="RCX32160.1"/>
    </source>
</evidence>
<evidence type="ECO:0000259" key="2">
    <source>
        <dbReference type="SMART" id="SM00460"/>
    </source>
</evidence>
<keyword evidence="4" id="KW-1185">Reference proteome</keyword>
<reference evidence="3 4" key="1">
    <citation type="submission" date="2018-07" db="EMBL/GenBank/DDBJ databases">
        <title>Genomic Encyclopedia of Type Strains, Phase IV (KMG-IV): sequencing the most valuable type-strain genomes for metagenomic binning, comparative biology and taxonomic classification.</title>
        <authorList>
            <person name="Goeker M."/>
        </authorList>
    </citation>
    <scope>NUCLEOTIDE SEQUENCE [LARGE SCALE GENOMIC DNA]</scope>
    <source>
        <strain evidence="3 4">DSM 26407</strain>
    </source>
</reference>
<dbReference type="OrthoDB" id="9804872at2"/>
<dbReference type="Proteomes" id="UP000252707">
    <property type="component" value="Unassembled WGS sequence"/>
</dbReference>
<dbReference type="GO" id="GO:0008233">
    <property type="term" value="F:peptidase activity"/>
    <property type="evidence" value="ECO:0007669"/>
    <property type="project" value="UniProtKB-KW"/>
</dbReference>
<dbReference type="SUPFAM" id="SSF54001">
    <property type="entry name" value="Cysteine proteinases"/>
    <property type="match status" value="1"/>
</dbReference>
<dbReference type="RefSeq" id="WP_114278972.1">
    <property type="nucleotide sequence ID" value="NZ_QPJY01000002.1"/>
</dbReference>
<feature type="domain" description="Transglutaminase-like" evidence="2">
    <location>
        <begin position="400"/>
        <end position="471"/>
    </location>
</feature>
<feature type="transmembrane region" description="Helical" evidence="1">
    <location>
        <begin position="104"/>
        <end position="122"/>
    </location>
</feature>
<dbReference type="SMART" id="SM00460">
    <property type="entry name" value="TGc"/>
    <property type="match status" value="1"/>
</dbReference>
<evidence type="ECO:0000256" key="1">
    <source>
        <dbReference type="SAM" id="Phobius"/>
    </source>
</evidence>
<feature type="transmembrane region" description="Helical" evidence="1">
    <location>
        <begin position="159"/>
        <end position="180"/>
    </location>
</feature>
<evidence type="ECO:0000313" key="4">
    <source>
        <dbReference type="Proteomes" id="UP000252707"/>
    </source>
</evidence>
<dbReference type="EMBL" id="QPJY01000002">
    <property type="protein sequence ID" value="RCX32160.1"/>
    <property type="molecule type" value="Genomic_DNA"/>
</dbReference>
<dbReference type="InterPro" id="IPR038765">
    <property type="entry name" value="Papain-like_cys_pep_sf"/>
</dbReference>
<dbReference type="InterPro" id="IPR052901">
    <property type="entry name" value="Bact_TGase-like"/>
</dbReference>
<dbReference type="InterPro" id="IPR002931">
    <property type="entry name" value="Transglutaminase-like"/>
</dbReference>
<proteinExistence type="predicted"/>
<keyword evidence="1" id="KW-0472">Membrane</keyword>
<organism evidence="3 4">
    <name type="scientific">Thioalbus denitrificans</name>
    <dbReference type="NCBI Taxonomy" id="547122"/>
    <lineage>
        <taxon>Bacteria</taxon>
        <taxon>Pseudomonadati</taxon>
        <taxon>Pseudomonadota</taxon>
        <taxon>Gammaproteobacteria</taxon>
        <taxon>Chromatiales</taxon>
        <taxon>Ectothiorhodospiraceae</taxon>
        <taxon>Thioalbus</taxon>
    </lineage>
</organism>
<dbReference type="PANTHER" id="PTHR42736">
    <property type="entry name" value="PROTEIN-GLUTAMINE GAMMA-GLUTAMYLTRANSFERASE"/>
    <property type="match status" value="1"/>
</dbReference>
<dbReference type="Pfam" id="PF13559">
    <property type="entry name" value="DUF4129"/>
    <property type="match status" value="1"/>
</dbReference>
<feature type="transmembrane region" description="Helical" evidence="1">
    <location>
        <begin position="128"/>
        <end position="147"/>
    </location>
</feature>
<keyword evidence="3" id="KW-0645">Protease</keyword>
<dbReference type="Gene3D" id="3.10.620.30">
    <property type="match status" value="1"/>
</dbReference>
<keyword evidence="1" id="KW-1133">Transmembrane helix</keyword>
<comment type="caution">
    <text evidence="3">The sequence shown here is derived from an EMBL/GenBank/DDBJ whole genome shotgun (WGS) entry which is preliminary data.</text>
</comment>
<name>A0A369CDS7_9GAMM</name>
<keyword evidence="3" id="KW-0378">Hydrolase</keyword>
<keyword evidence="1" id="KW-0812">Transmembrane</keyword>
<dbReference type="GO" id="GO:0006508">
    <property type="term" value="P:proteolysis"/>
    <property type="evidence" value="ECO:0007669"/>
    <property type="project" value="UniProtKB-KW"/>
</dbReference>
<dbReference type="Pfam" id="PF01841">
    <property type="entry name" value="Transglut_core"/>
    <property type="match status" value="1"/>
</dbReference>
<dbReference type="InterPro" id="IPR021878">
    <property type="entry name" value="TgpA_N"/>
</dbReference>
<feature type="transmembrane region" description="Helical" evidence="1">
    <location>
        <begin position="57"/>
        <end position="73"/>
    </location>
</feature>
<accession>A0A369CDS7</accession>
<dbReference type="PANTHER" id="PTHR42736:SF1">
    <property type="entry name" value="PROTEIN-GLUTAMINE GAMMA-GLUTAMYLTRANSFERASE"/>
    <property type="match status" value="1"/>
</dbReference>
<dbReference type="Pfam" id="PF11992">
    <property type="entry name" value="TgpA_N"/>
    <property type="match status" value="1"/>
</dbReference>